<feature type="active site" description="Nucleophile" evidence="5">
    <location>
        <position position="41"/>
    </location>
</feature>
<dbReference type="InterPro" id="IPR020103">
    <property type="entry name" value="PsdUridine_synth_cat_dom_sf"/>
</dbReference>
<comment type="function">
    <text evidence="5">Responsible for synthesis of pseudouridine from uracil-55 in the psi GC loop of transfer RNAs.</text>
</comment>
<dbReference type="PANTHER" id="PTHR13767:SF2">
    <property type="entry name" value="PSEUDOURIDYLATE SYNTHASE TRUB1"/>
    <property type="match status" value="1"/>
</dbReference>
<comment type="similarity">
    <text evidence="2 5">Belongs to the pseudouridine synthase TruB family. Type 1 subfamily.</text>
</comment>
<dbReference type="AlphaFoldDB" id="A0A172ZGZ8"/>
<dbReference type="RefSeq" id="WP_060534531.1">
    <property type="nucleotide sequence ID" value="NZ_CP013023.1"/>
</dbReference>
<dbReference type="EMBL" id="CP013023">
    <property type="protein sequence ID" value="ANF96567.1"/>
    <property type="molecule type" value="Genomic_DNA"/>
</dbReference>
<dbReference type="GO" id="GO:0160148">
    <property type="term" value="F:tRNA pseudouridine(55) synthase activity"/>
    <property type="evidence" value="ECO:0007669"/>
    <property type="project" value="UniProtKB-EC"/>
</dbReference>
<evidence type="ECO:0000259" key="7">
    <source>
        <dbReference type="Pfam" id="PF16198"/>
    </source>
</evidence>
<comment type="catalytic activity">
    <reaction evidence="1 5">
        <text>uridine(55) in tRNA = pseudouridine(55) in tRNA</text>
        <dbReference type="Rhea" id="RHEA:42532"/>
        <dbReference type="Rhea" id="RHEA-COMP:10101"/>
        <dbReference type="Rhea" id="RHEA-COMP:10102"/>
        <dbReference type="ChEBI" id="CHEBI:65314"/>
        <dbReference type="ChEBI" id="CHEBI:65315"/>
        <dbReference type="EC" id="5.4.99.25"/>
    </reaction>
</comment>
<feature type="domain" description="tRNA pseudouridylate synthase B C-terminal" evidence="7">
    <location>
        <begin position="178"/>
        <end position="236"/>
    </location>
</feature>
<proteinExistence type="inferred from homology"/>
<dbReference type="GO" id="GO:0031119">
    <property type="term" value="P:tRNA pseudouridine synthesis"/>
    <property type="evidence" value="ECO:0007669"/>
    <property type="project" value="UniProtKB-UniRule"/>
</dbReference>
<dbReference type="STRING" id="1616788.AR543_11470"/>
<dbReference type="GO" id="GO:1990481">
    <property type="term" value="P:mRNA pseudouridine synthesis"/>
    <property type="evidence" value="ECO:0007669"/>
    <property type="project" value="TreeGrafter"/>
</dbReference>
<reference evidence="8 9" key="2">
    <citation type="journal article" date="2016" name="Int. J. Syst. Evol. Microbiol.">
        <title>Paenibacillus bovis sp. nov., isolated from raw yak (Bos grunniens) milk.</title>
        <authorList>
            <person name="Gao C."/>
            <person name="Han J."/>
            <person name="Liu Z."/>
            <person name="Xu X."/>
            <person name="Hang F."/>
            <person name="Wu Z."/>
        </authorList>
    </citation>
    <scope>NUCLEOTIDE SEQUENCE [LARGE SCALE GENOMIC DNA]</scope>
    <source>
        <strain evidence="8 9">BD3526</strain>
    </source>
</reference>
<evidence type="ECO:0000256" key="4">
    <source>
        <dbReference type="ARBA" id="ARBA00023235"/>
    </source>
</evidence>
<evidence type="ECO:0000256" key="3">
    <source>
        <dbReference type="ARBA" id="ARBA00022694"/>
    </source>
</evidence>
<gene>
    <name evidence="5" type="primary">truB</name>
    <name evidence="8" type="ORF">AR543_11470</name>
</gene>
<name>A0A172ZGZ8_9BACL</name>
<dbReference type="Gene3D" id="3.30.2350.10">
    <property type="entry name" value="Pseudouridine synthase"/>
    <property type="match status" value="1"/>
</dbReference>
<dbReference type="NCBIfam" id="TIGR00431">
    <property type="entry name" value="TruB"/>
    <property type="match status" value="1"/>
</dbReference>
<dbReference type="InterPro" id="IPR014780">
    <property type="entry name" value="tRNA_psdUridine_synth_TruB"/>
</dbReference>
<sequence>MNQFDGVLAVHKPAGFTSHDVVAKVRRLVSMKRIGHTGTLDPAVTGVLPLCLGRSTRIVEYLQEMPKEYEATLRFGIATDTEDLTGEITEQVDEVQLTEQQVHEALQSMIGTISQVPPMYSAVKVDGKRLYELAREGKTVERKAREVTIYSLEMTGWKPGAHPEVSFRVLCSKGTYIRTLCVDVGRALHVPSTMVQLVRTQSAGIQLDQCLTFEQIEELVQSGELEQHLIPADQAMSGLPSFAVDHGVYKSTLQGKKIDKQYIHPVEDSSVSGTSLSEELQQNHMGLFKLYGPEQIFIGIFREDEQTGQIVPVKVFLPA</sequence>
<evidence type="ECO:0000256" key="2">
    <source>
        <dbReference type="ARBA" id="ARBA00005642"/>
    </source>
</evidence>
<evidence type="ECO:0000256" key="1">
    <source>
        <dbReference type="ARBA" id="ARBA00000385"/>
    </source>
</evidence>
<dbReference type="HAMAP" id="MF_01080">
    <property type="entry name" value="TruB_bact"/>
    <property type="match status" value="1"/>
</dbReference>
<dbReference type="InterPro" id="IPR002501">
    <property type="entry name" value="PsdUridine_synth_N"/>
</dbReference>
<dbReference type="EC" id="5.4.99.25" evidence="5"/>
<keyword evidence="3 5" id="KW-0819">tRNA processing</keyword>
<dbReference type="Pfam" id="PF01509">
    <property type="entry name" value="TruB_N"/>
    <property type="match status" value="1"/>
</dbReference>
<dbReference type="SUPFAM" id="SSF55120">
    <property type="entry name" value="Pseudouridine synthase"/>
    <property type="match status" value="1"/>
</dbReference>
<protein>
    <recommendedName>
        <fullName evidence="5">tRNA pseudouridine synthase B</fullName>
        <ecNumber evidence="5">5.4.99.25</ecNumber>
    </recommendedName>
    <alternativeName>
        <fullName evidence="5">tRNA pseudouridine(55) synthase</fullName>
        <shortName evidence="5">Psi55 synthase</shortName>
    </alternativeName>
    <alternativeName>
        <fullName evidence="5">tRNA pseudouridylate synthase</fullName>
    </alternativeName>
    <alternativeName>
        <fullName evidence="5">tRNA-uridine isomerase</fullName>
    </alternativeName>
</protein>
<dbReference type="Pfam" id="PF16198">
    <property type="entry name" value="TruB_C_2"/>
    <property type="match status" value="1"/>
</dbReference>
<organism evidence="8 9">
    <name type="scientific">Paenibacillus bovis</name>
    <dbReference type="NCBI Taxonomy" id="1616788"/>
    <lineage>
        <taxon>Bacteria</taxon>
        <taxon>Bacillati</taxon>
        <taxon>Bacillota</taxon>
        <taxon>Bacilli</taxon>
        <taxon>Bacillales</taxon>
        <taxon>Paenibacillaceae</taxon>
        <taxon>Paenibacillus</taxon>
    </lineage>
</organism>
<dbReference type="CDD" id="cd02573">
    <property type="entry name" value="PseudoU_synth_EcTruB"/>
    <property type="match status" value="1"/>
</dbReference>
<dbReference type="GO" id="GO:0003723">
    <property type="term" value="F:RNA binding"/>
    <property type="evidence" value="ECO:0007669"/>
    <property type="project" value="InterPro"/>
</dbReference>
<evidence type="ECO:0000256" key="5">
    <source>
        <dbReference type="HAMAP-Rule" id="MF_01080"/>
    </source>
</evidence>
<dbReference type="Proteomes" id="UP000078148">
    <property type="component" value="Chromosome"/>
</dbReference>
<dbReference type="FunFam" id="3.30.2350.10:FF:000011">
    <property type="entry name" value="tRNA pseudouridine synthase B"/>
    <property type="match status" value="1"/>
</dbReference>
<evidence type="ECO:0000313" key="8">
    <source>
        <dbReference type="EMBL" id="ANF96567.1"/>
    </source>
</evidence>
<evidence type="ECO:0000259" key="6">
    <source>
        <dbReference type="Pfam" id="PF01509"/>
    </source>
</evidence>
<dbReference type="PANTHER" id="PTHR13767">
    <property type="entry name" value="TRNA-PSEUDOURIDINE SYNTHASE"/>
    <property type="match status" value="1"/>
</dbReference>
<keyword evidence="4 5" id="KW-0413">Isomerase</keyword>
<feature type="domain" description="Pseudouridine synthase II N-terminal" evidence="6">
    <location>
        <begin position="26"/>
        <end position="177"/>
    </location>
</feature>
<evidence type="ECO:0000313" key="9">
    <source>
        <dbReference type="Proteomes" id="UP000078148"/>
    </source>
</evidence>
<reference evidence="9" key="1">
    <citation type="submission" date="2015-10" db="EMBL/GenBank/DDBJ databases">
        <title>Genome of Paenibacillus bovis sp. nov.</title>
        <authorList>
            <person name="Wu Z."/>
            <person name="Gao C."/>
            <person name="Liu Z."/>
            <person name="Zheng H."/>
        </authorList>
    </citation>
    <scope>NUCLEOTIDE SEQUENCE [LARGE SCALE GENOMIC DNA]</scope>
    <source>
        <strain evidence="9">BD3526</strain>
    </source>
</reference>
<accession>A0A172ZGZ8</accession>
<dbReference type="KEGG" id="pbv:AR543_11470"/>
<keyword evidence="9" id="KW-1185">Reference proteome</keyword>
<dbReference type="InterPro" id="IPR032819">
    <property type="entry name" value="TruB_C"/>
</dbReference>
<dbReference type="OrthoDB" id="9802309at2"/>